<keyword evidence="4" id="KW-0812">Transmembrane</keyword>
<evidence type="ECO:0000259" key="5">
    <source>
        <dbReference type="PROSITE" id="PS50111"/>
    </source>
</evidence>
<dbReference type="GO" id="GO:0035438">
    <property type="term" value="F:cyclic-di-GMP binding"/>
    <property type="evidence" value="ECO:0007669"/>
    <property type="project" value="InterPro"/>
</dbReference>
<feature type="transmembrane region" description="Helical" evidence="4">
    <location>
        <begin position="12"/>
        <end position="31"/>
    </location>
</feature>
<evidence type="ECO:0000313" key="8">
    <source>
        <dbReference type="Proteomes" id="UP000199473"/>
    </source>
</evidence>
<organism evidence="7 8">
    <name type="scientific">Falsiroseomonas stagni DSM 19981</name>
    <dbReference type="NCBI Taxonomy" id="1123062"/>
    <lineage>
        <taxon>Bacteria</taxon>
        <taxon>Pseudomonadati</taxon>
        <taxon>Pseudomonadota</taxon>
        <taxon>Alphaproteobacteria</taxon>
        <taxon>Acetobacterales</taxon>
        <taxon>Roseomonadaceae</taxon>
        <taxon>Falsiroseomonas</taxon>
    </lineage>
</organism>
<keyword evidence="8" id="KW-1185">Reference proteome</keyword>
<dbReference type="SMART" id="SM00283">
    <property type="entry name" value="MA"/>
    <property type="match status" value="1"/>
</dbReference>
<keyword evidence="4" id="KW-0472">Membrane</keyword>
<evidence type="ECO:0000256" key="2">
    <source>
        <dbReference type="ARBA" id="ARBA00029447"/>
    </source>
</evidence>
<keyword evidence="1 3" id="KW-0807">Transducer</keyword>
<dbReference type="PROSITE" id="PS50885">
    <property type="entry name" value="HAMP"/>
    <property type="match status" value="1"/>
</dbReference>
<dbReference type="Gene3D" id="1.10.287.950">
    <property type="entry name" value="Methyl-accepting chemotaxis protein"/>
    <property type="match status" value="1"/>
</dbReference>
<dbReference type="Pfam" id="PF00672">
    <property type="entry name" value="HAMP"/>
    <property type="match status" value="1"/>
</dbReference>
<protein>
    <submittedName>
        <fullName evidence="7">Methyl-accepting chemotaxis protein</fullName>
    </submittedName>
</protein>
<accession>A0A1I4AUA0</accession>
<feature type="domain" description="HAMP" evidence="6">
    <location>
        <begin position="56"/>
        <end position="109"/>
    </location>
</feature>
<proteinExistence type="inferred from homology"/>
<gene>
    <name evidence="7" type="ORF">SAMN02745775_104182</name>
</gene>
<evidence type="ECO:0000256" key="3">
    <source>
        <dbReference type="PROSITE-ProRule" id="PRU00284"/>
    </source>
</evidence>
<dbReference type="InterPro" id="IPR004090">
    <property type="entry name" value="Chemotax_Me-accpt_rcpt"/>
</dbReference>
<dbReference type="SMART" id="SM00304">
    <property type="entry name" value="HAMP"/>
    <property type="match status" value="1"/>
</dbReference>
<dbReference type="Gene3D" id="1.10.8.500">
    <property type="entry name" value="HAMP domain in histidine kinase"/>
    <property type="match status" value="1"/>
</dbReference>
<dbReference type="GO" id="GO:0007165">
    <property type="term" value="P:signal transduction"/>
    <property type="evidence" value="ECO:0007669"/>
    <property type="project" value="UniProtKB-KW"/>
</dbReference>
<dbReference type="Proteomes" id="UP000199473">
    <property type="component" value="Unassembled WGS sequence"/>
</dbReference>
<dbReference type="PROSITE" id="PS50111">
    <property type="entry name" value="CHEMOTAXIS_TRANSDUC_2"/>
    <property type="match status" value="1"/>
</dbReference>
<evidence type="ECO:0000313" key="7">
    <source>
        <dbReference type="EMBL" id="SFK60045.1"/>
    </source>
</evidence>
<dbReference type="Pfam" id="PF00015">
    <property type="entry name" value="MCPsignal"/>
    <property type="match status" value="1"/>
</dbReference>
<reference evidence="7 8" key="1">
    <citation type="submission" date="2016-10" db="EMBL/GenBank/DDBJ databases">
        <authorList>
            <person name="de Groot N.N."/>
        </authorList>
    </citation>
    <scope>NUCLEOTIDE SEQUENCE [LARGE SCALE GENOMIC DNA]</scope>
    <source>
        <strain evidence="7 8">DSM 19981</strain>
    </source>
</reference>
<dbReference type="InterPro" id="IPR009875">
    <property type="entry name" value="PilZ_domain"/>
</dbReference>
<dbReference type="GO" id="GO:0016020">
    <property type="term" value="C:membrane"/>
    <property type="evidence" value="ECO:0007669"/>
    <property type="project" value="InterPro"/>
</dbReference>
<dbReference type="GO" id="GO:0004888">
    <property type="term" value="F:transmembrane signaling receptor activity"/>
    <property type="evidence" value="ECO:0007669"/>
    <property type="project" value="InterPro"/>
</dbReference>
<dbReference type="GO" id="GO:0006935">
    <property type="term" value="P:chemotaxis"/>
    <property type="evidence" value="ECO:0007669"/>
    <property type="project" value="InterPro"/>
</dbReference>
<sequence length="516" mass="52758">MPLPDSTRTALVGIAPTFLLLTGVMLLPVLLADGQPWGLEAALALVAVVLAGLAGWRLAVRVRAMTAAMRDLAEGRLDTAMPGIGRADEWGAAARALERLRLALREDAARREAEAAARLSADAARAKTIRDMADRVETATGAAVDLVARNMDRMADEAEAMAGSAATVSVNCADVAEAAAAARRNVEAVAAATEDLSTAISEISARIGEATNATGRASRSGIQGRESIDALAQEVARIGGVARLIAGIAGQTNLLALNATIEAARAGEAGKGFAVVANEVKSLAAETAKATTEIARQVEEVTQATTRAVTVVGDMADAVAEVDAAAAAIASAMERQSEATRRIVQSVAETTSATDAVTERIDIVATETSGAVERAMQVNSAASDARTGVGELRRNLVRAVRESAPEAQRRAHPRLAKPLPVRVDTGAPEGPAAAVLADISIGGCRFEPGAPPVQVGSTVTLLADVVAPGLSLRAEVVQAENGLAGDALRLRFLAMPTATAAALEAGLGRLGLREAA</sequence>
<keyword evidence="4" id="KW-1133">Transmembrane helix</keyword>
<feature type="domain" description="Methyl-accepting transducer" evidence="5">
    <location>
        <begin position="157"/>
        <end position="376"/>
    </location>
</feature>
<dbReference type="PANTHER" id="PTHR32089:SF112">
    <property type="entry name" value="LYSOZYME-LIKE PROTEIN-RELATED"/>
    <property type="match status" value="1"/>
</dbReference>
<evidence type="ECO:0000256" key="4">
    <source>
        <dbReference type="SAM" id="Phobius"/>
    </source>
</evidence>
<feature type="transmembrane region" description="Helical" evidence="4">
    <location>
        <begin position="37"/>
        <end position="60"/>
    </location>
</feature>
<name>A0A1I4AUA0_9PROT</name>
<dbReference type="STRING" id="1123062.SAMN02745775_104182"/>
<dbReference type="OrthoDB" id="7295762at2"/>
<dbReference type="SUPFAM" id="SSF58104">
    <property type="entry name" value="Methyl-accepting chemotaxis protein (MCP) signaling domain"/>
    <property type="match status" value="1"/>
</dbReference>
<dbReference type="Gene3D" id="2.40.10.220">
    <property type="entry name" value="predicted glycosyltransferase like domains"/>
    <property type="match status" value="1"/>
</dbReference>
<dbReference type="AlphaFoldDB" id="A0A1I4AUA0"/>
<dbReference type="Pfam" id="PF07238">
    <property type="entry name" value="PilZ"/>
    <property type="match status" value="1"/>
</dbReference>
<dbReference type="RefSeq" id="WP_092960195.1">
    <property type="nucleotide sequence ID" value="NZ_FOSQ01000004.1"/>
</dbReference>
<dbReference type="EMBL" id="FOSQ01000004">
    <property type="protein sequence ID" value="SFK60045.1"/>
    <property type="molecule type" value="Genomic_DNA"/>
</dbReference>
<evidence type="ECO:0000256" key="1">
    <source>
        <dbReference type="ARBA" id="ARBA00023224"/>
    </source>
</evidence>
<evidence type="ECO:0000259" key="6">
    <source>
        <dbReference type="PROSITE" id="PS50885"/>
    </source>
</evidence>
<dbReference type="InterPro" id="IPR003660">
    <property type="entry name" value="HAMP_dom"/>
</dbReference>
<comment type="similarity">
    <text evidence="2">Belongs to the methyl-accepting chemotaxis (MCP) protein family.</text>
</comment>
<dbReference type="PRINTS" id="PR00260">
    <property type="entry name" value="CHEMTRNSDUCR"/>
</dbReference>
<dbReference type="InterPro" id="IPR004089">
    <property type="entry name" value="MCPsignal_dom"/>
</dbReference>
<dbReference type="PANTHER" id="PTHR32089">
    <property type="entry name" value="METHYL-ACCEPTING CHEMOTAXIS PROTEIN MCPB"/>
    <property type="match status" value="1"/>
</dbReference>